<dbReference type="InterPro" id="IPR025662">
    <property type="entry name" value="Sigma_54_int_dom_ATP-bd_1"/>
</dbReference>
<evidence type="ECO:0000313" key="3">
    <source>
        <dbReference type="Proteomes" id="UP001152797"/>
    </source>
</evidence>
<dbReference type="Proteomes" id="UP001152797">
    <property type="component" value="Unassembled WGS sequence"/>
</dbReference>
<name>A0A9P1GSH5_9DINO</name>
<keyword evidence="3" id="KW-1185">Reference proteome</keyword>
<sequence>MIRIVREQTKAPSMTVDNNIGQSHFRLMDCYFSACIPTQTKTPSPDWINKLQWSGLLEWKRSRVDMVGDSLGEALGVGEGRQVMGLSPQNVSVCEQVGGKLDSSMFWYDFIYELEGEREGQWTPWLTFAPKYTVPPRPEYQNIVVPTVDSIRLTHTFSTLLLKDKHVIVAGQTGTGKSLYLSLWLQKDAPESIIPIFINFSAQTHVNRLQDLLDSKFEKRRRGVYGPPAGKKNVIFIDDLNMPKKEYYGAQPPIELIRQ</sequence>
<dbReference type="EMBL" id="CAMXCT010006784">
    <property type="protein sequence ID" value="CAI4019991.1"/>
    <property type="molecule type" value="Genomic_DNA"/>
</dbReference>
<dbReference type="Pfam" id="PF12775">
    <property type="entry name" value="AAA_7"/>
    <property type="match status" value="1"/>
</dbReference>
<dbReference type="PROSITE" id="PS00675">
    <property type="entry name" value="SIGMA54_INTERACT_1"/>
    <property type="match status" value="1"/>
</dbReference>
<dbReference type="InterPro" id="IPR026983">
    <property type="entry name" value="DHC"/>
</dbReference>
<dbReference type="InterPro" id="IPR027417">
    <property type="entry name" value="P-loop_NTPase"/>
</dbReference>
<dbReference type="GO" id="GO:0030286">
    <property type="term" value="C:dynein complex"/>
    <property type="evidence" value="ECO:0007669"/>
    <property type="project" value="InterPro"/>
</dbReference>
<proteinExistence type="predicted"/>
<dbReference type="PANTHER" id="PTHR45703:SF1">
    <property type="entry name" value="DYNEINS HEAVY CHAIN"/>
    <property type="match status" value="1"/>
</dbReference>
<evidence type="ECO:0008006" key="4">
    <source>
        <dbReference type="Google" id="ProtNLM"/>
    </source>
</evidence>
<dbReference type="GO" id="GO:0045505">
    <property type="term" value="F:dynein intermediate chain binding"/>
    <property type="evidence" value="ECO:0007669"/>
    <property type="project" value="InterPro"/>
</dbReference>
<organism evidence="1">
    <name type="scientific">Cladocopium goreaui</name>
    <dbReference type="NCBI Taxonomy" id="2562237"/>
    <lineage>
        <taxon>Eukaryota</taxon>
        <taxon>Sar</taxon>
        <taxon>Alveolata</taxon>
        <taxon>Dinophyceae</taxon>
        <taxon>Suessiales</taxon>
        <taxon>Symbiodiniaceae</taxon>
        <taxon>Cladocopium</taxon>
    </lineage>
</organism>
<protein>
    <recommendedName>
        <fullName evidence="4">Dynein heavy chain</fullName>
    </recommendedName>
</protein>
<dbReference type="EMBL" id="CAMXCT030006784">
    <property type="protein sequence ID" value="CAL4807303.1"/>
    <property type="molecule type" value="Genomic_DNA"/>
</dbReference>
<dbReference type="PANTHER" id="PTHR45703">
    <property type="entry name" value="DYNEIN HEAVY CHAIN"/>
    <property type="match status" value="1"/>
</dbReference>
<evidence type="ECO:0000313" key="2">
    <source>
        <dbReference type="EMBL" id="CAL1173366.1"/>
    </source>
</evidence>
<gene>
    <name evidence="1" type="ORF">C1SCF055_LOCUS44446</name>
</gene>
<evidence type="ECO:0000313" key="1">
    <source>
        <dbReference type="EMBL" id="CAI4019991.1"/>
    </source>
</evidence>
<reference evidence="2" key="2">
    <citation type="submission" date="2024-04" db="EMBL/GenBank/DDBJ databases">
        <authorList>
            <person name="Chen Y."/>
            <person name="Shah S."/>
            <person name="Dougan E. K."/>
            <person name="Thang M."/>
            <person name="Chan C."/>
        </authorList>
    </citation>
    <scope>NUCLEOTIDE SEQUENCE [LARGE SCALE GENOMIC DNA]</scope>
</reference>
<dbReference type="EMBL" id="CAMXCT020006784">
    <property type="protein sequence ID" value="CAL1173366.1"/>
    <property type="molecule type" value="Genomic_DNA"/>
</dbReference>
<dbReference type="Gene3D" id="3.40.50.300">
    <property type="entry name" value="P-loop containing nucleotide triphosphate hydrolases"/>
    <property type="match status" value="1"/>
</dbReference>
<accession>A0A9P1GSH5</accession>
<dbReference type="SUPFAM" id="SSF52540">
    <property type="entry name" value="P-loop containing nucleoside triphosphate hydrolases"/>
    <property type="match status" value="1"/>
</dbReference>
<dbReference type="GO" id="GO:0051959">
    <property type="term" value="F:dynein light intermediate chain binding"/>
    <property type="evidence" value="ECO:0007669"/>
    <property type="project" value="InterPro"/>
</dbReference>
<dbReference type="AlphaFoldDB" id="A0A9P1GSH5"/>
<comment type="caution">
    <text evidence="1">The sequence shown here is derived from an EMBL/GenBank/DDBJ whole genome shotgun (WGS) entry which is preliminary data.</text>
</comment>
<dbReference type="OrthoDB" id="447173at2759"/>
<dbReference type="GO" id="GO:0007018">
    <property type="term" value="P:microtubule-based movement"/>
    <property type="evidence" value="ECO:0007669"/>
    <property type="project" value="InterPro"/>
</dbReference>
<reference evidence="1" key="1">
    <citation type="submission" date="2022-10" db="EMBL/GenBank/DDBJ databases">
        <authorList>
            <person name="Chen Y."/>
            <person name="Dougan E. K."/>
            <person name="Chan C."/>
            <person name="Rhodes N."/>
            <person name="Thang M."/>
        </authorList>
    </citation>
    <scope>NUCLEOTIDE SEQUENCE</scope>
</reference>